<protein>
    <recommendedName>
        <fullName evidence="1">DUF4232 domain-containing protein</fullName>
    </recommendedName>
</protein>
<gene>
    <name evidence="2" type="ORF">SALB_04769</name>
</gene>
<reference evidence="2 3" key="1">
    <citation type="journal article" date="2019" name="Microbiol. Resour. Announc.">
        <title>Draft Genome Sequence of the Most Traditional epsilon-Poly-l-Lysine Producer, Streptomyces albulus NBRC14147.</title>
        <authorList>
            <person name="Yamanaka K."/>
            <person name="Hamano Y."/>
        </authorList>
    </citation>
    <scope>NUCLEOTIDE SEQUENCE [LARGE SCALE GENOMIC DNA]</scope>
    <source>
        <strain evidence="2 3">NBRC 14147</strain>
    </source>
</reference>
<feature type="domain" description="DUF4232" evidence="1">
    <location>
        <begin position="46"/>
        <end position="172"/>
    </location>
</feature>
<name>A0A059W3S2_STRNR</name>
<dbReference type="InterPro" id="IPR025326">
    <property type="entry name" value="DUF4232"/>
</dbReference>
<accession>A0A059W3S2</accession>
<dbReference type="RefSeq" id="WP_016578677.1">
    <property type="nucleotide sequence ID" value="NZ_BHXC01000006.1"/>
</dbReference>
<comment type="caution">
    <text evidence="2">The sequence shown here is derived from an EMBL/GenBank/DDBJ whole genome shotgun (WGS) entry which is preliminary data.</text>
</comment>
<dbReference type="eggNOG" id="ENOG5034B47">
    <property type="taxonomic scope" value="Bacteria"/>
</dbReference>
<dbReference type="Pfam" id="PF14016">
    <property type="entry name" value="DUF4232"/>
    <property type="match status" value="1"/>
</dbReference>
<dbReference type="EMBL" id="BHXC01000006">
    <property type="protein sequence ID" value="GCB92022.1"/>
    <property type="molecule type" value="Genomic_DNA"/>
</dbReference>
<evidence type="ECO:0000259" key="1">
    <source>
        <dbReference type="Pfam" id="PF14016"/>
    </source>
</evidence>
<dbReference type="AlphaFoldDB" id="A0A059W3S2"/>
<evidence type="ECO:0000313" key="3">
    <source>
        <dbReference type="Proteomes" id="UP000288351"/>
    </source>
</evidence>
<proteinExistence type="predicted"/>
<dbReference type="Proteomes" id="UP000288351">
    <property type="component" value="Unassembled WGS sequence"/>
</dbReference>
<evidence type="ECO:0000313" key="2">
    <source>
        <dbReference type="EMBL" id="GCB92022.1"/>
    </source>
</evidence>
<organism evidence="2 3">
    <name type="scientific">Streptomyces noursei</name>
    <name type="common">Streptomyces albulus</name>
    <dbReference type="NCBI Taxonomy" id="1971"/>
    <lineage>
        <taxon>Bacteria</taxon>
        <taxon>Bacillati</taxon>
        <taxon>Actinomycetota</taxon>
        <taxon>Actinomycetes</taxon>
        <taxon>Kitasatosporales</taxon>
        <taxon>Streptomycetaceae</taxon>
        <taxon>Streptomyces</taxon>
    </lineage>
</organism>
<sequence>MQIRPRHGAPRLRAAAAALTAALALTALGAVPAAAAGTSTAKPVTCTAATTKVTVQKVQRPLNHLLLTATNTGSKPCYAYNAPYLRFDDAQAATAVLRDSVPQAVVTLEPGESAYAAIGTESPEGTHGYRAHRLGVLFSNRAMDGSVGGWARPKLPTGGVYVDSSAFVTYWQPNPADALMW</sequence>